<dbReference type="GO" id="GO:0060271">
    <property type="term" value="P:cilium assembly"/>
    <property type="evidence" value="ECO:0007669"/>
    <property type="project" value="InterPro"/>
</dbReference>
<gene>
    <name evidence="8" type="ORF">LNINA_LOCUS12468</name>
</gene>
<evidence type="ECO:0000256" key="1">
    <source>
        <dbReference type="ARBA" id="ARBA00004141"/>
    </source>
</evidence>
<name>A0AAV1JVV6_9NEOP</name>
<keyword evidence="5 7" id="KW-0472">Membrane</keyword>
<reference evidence="8 9" key="1">
    <citation type="submission" date="2023-11" db="EMBL/GenBank/DDBJ databases">
        <authorList>
            <person name="Okamura Y."/>
        </authorList>
    </citation>
    <scope>NUCLEOTIDE SEQUENCE [LARGE SCALE GENOMIC DNA]</scope>
</reference>
<dbReference type="PANTHER" id="PTHR21355:SF0">
    <property type="entry name" value="G-PROTEIN COUPLED RECEPTOR-ASSOCIATED PROTEIN LMBRD2"/>
    <property type="match status" value="1"/>
</dbReference>
<evidence type="ECO:0000256" key="6">
    <source>
        <dbReference type="SAM" id="MobiDB-lite"/>
    </source>
</evidence>
<dbReference type="Proteomes" id="UP001497472">
    <property type="component" value="Unassembled WGS sequence"/>
</dbReference>
<dbReference type="InterPro" id="IPR006876">
    <property type="entry name" value="LMBR1-like_membr_prot"/>
</dbReference>
<dbReference type="Pfam" id="PF04791">
    <property type="entry name" value="LMBR1"/>
    <property type="match status" value="1"/>
</dbReference>
<evidence type="ECO:0000256" key="5">
    <source>
        <dbReference type="ARBA" id="ARBA00023136"/>
    </source>
</evidence>
<evidence type="ECO:0008006" key="10">
    <source>
        <dbReference type="Google" id="ProtNLM"/>
    </source>
</evidence>
<evidence type="ECO:0000256" key="7">
    <source>
        <dbReference type="SAM" id="Phobius"/>
    </source>
</evidence>
<feature type="transmembrane region" description="Helical" evidence="7">
    <location>
        <begin position="226"/>
        <end position="244"/>
    </location>
</feature>
<keyword evidence="9" id="KW-1185">Reference proteome</keyword>
<keyword evidence="3 7" id="KW-0812">Transmembrane</keyword>
<comment type="similarity">
    <text evidence="2">Belongs to the LIMR family.</text>
</comment>
<feature type="region of interest" description="Disordered" evidence="6">
    <location>
        <begin position="642"/>
        <end position="663"/>
    </location>
</feature>
<dbReference type="InterPro" id="IPR051584">
    <property type="entry name" value="GPCR-associated_LMBR1"/>
</dbReference>
<accession>A0AAV1JVV6</accession>
<sequence length="718" mass="83257">MSEKEPKEKKPIVFDPILPETGIFFFEECPATYEIDRPILLPLKSTTQIRYEELQDEAHRAWKEQKKYGDCYRNHVIVTVSVLTAWYFSFLIMFILPLDISWTVYRTHQCLNTTTSLPLVQGETTTVAPGSECPKSWPDTVFPSLWKVVYWTSQCLTWLIMPMMQSYSKAGDFTVKGKLKSALVDNAIYYGSYLFICGVLLIYLAFTSGVQLDRPKIKAIASTASNTWGLFLLILLLGYALVEVPRNLWNNSKKNYTLTYCYFKIAKLSTDKFEAEETIDDILESLNCVTAAIGSGHPLQRHVETIVQKLPVQLRDKLNARPPPERTPPPSLKSLINLHKKTIKALHVLQRTETQYGLMLERIYHLEDISSNCRSPDKRFQHTFHTPRPRLQRLFYPPIVEWYWECFLKQYFLKAMAVVTCILSVMVVWSEVTFFNKQPVLSIFANIVSAAGKNFNYIAIVTISTLIICYIFYCAYSTVLKIRVLNLYYLAPHHQTNEYSLIFSGMMVCRLTPAMCLNFLSLIHLDSHIITQRIMETYYTQIMGHMDVLRIIAEGFNIYFPMLVILLCLATYFSLGSRLLSLCGFQQFVGDDDLTTDLVDEGREIVKREKRRRQRVEESMSRRRDYSERFAQYRTARENDGARTGLLNDIGSDHYASPERQPDPHLYQRAELPYNRPNMALEDEIDRRFGESTLPAVRTEDRRRDKLTMPPRGLFDDV</sequence>
<organism evidence="8 9">
    <name type="scientific">Leptosia nina</name>
    <dbReference type="NCBI Taxonomy" id="320188"/>
    <lineage>
        <taxon>Eukaryota</taxon>
        <taxon>Metazoa</taxon>
        <taxon>Ecdysozoa</taxon>
        <taxon>Arthropoda</taxon>
        <taxon>Hexapoda</taxon>
        <taxon>Insecta</taxon>
        <taxon>Pterygota</taxon>
        <taxon>Neoptera</taxon>
        <taxon>Endopterygota</taxon>
        <taxon>Lepidoptera</taxon>
        <taxon>Glossata</taxon>
        <taxon>Ditrysia</taxon>
        <taxon>Papilionoidea</taxon>
        <taxon>Pieridae</taxon>
        <taxon>Pierinae</taxon>
        <taxon>Leptosia</taxon>
    </lineage>
</organism>
<feature type="transmembrane region" description="Helical" evidence="7">
    <location>
        <begin position="187"/>
        <end position="206"/>
    </location>
</feature>
<dbReference type="PANTHER" id="PTHR21355">
    <property type="entry name" value="G-PROTEIN COUPLED RECEPTOR-ASSOCIATED PROTEIN LMBRD2"/>
    <property type="match status" value="1"/>
</dbReference>
<feature type="transmembrane region" description="Helical" evidence="7">
    <location>
        <begin position="455"/>
        <end position="476"/>
    </location>
</feature>
<evidence type="ECO:0000313" key="9">
    <source>
        <dbReference type="Proteomes" id="UP001497472"/>
    </source>
</evidence>
<feature type="transmembrane region" description="Helical" evidence="7">
    <location>
        <begin position="76"/>
        <end position="96"/>
    </location>
</feature>
<evidence type="ECO:0000256" key="3">
    <source>
        <dbReference type="ARBA" id="ARBA00022692"/>
    </source>
</evidence>
<evidence type="ECO:0000256" key="4">
    <source>
        <dbReference type="ARBA" id="ARBA00022989"/>
    </source>
</evidence>
<dbReference type="GO" id="GO:0016020">
    <property type="term" value="C:membrane"/>
    <property type="evidence" value="ECO:0007669"/>
    <property type="project" value="UniProtKB-SubCell"/>
</dbReference>
<feature type="compositionally biased region" description="Basic and acidic residues" evidence="6">
    <location>
        <begin position="698"/>
        <end position="707"/>
    </location>
</feature>
<feature type="transmembrane region" description="Helical" evidence="7">
    <location>
        <begin position="411"/>
        <end position="435"/>
    </location>
</feature>
<proteinExistence type="inferred from homology"/>
<feature type="region of interest" description="Disordered" evidence="6">
    <location>
        <begin position="685"/>
        <end position="718"/>
    </location>
</feature>
<protein>
    <recommendedName>
        <fullName evidence="10">LMBR1 domain-containing protein 2</fullName>
    </recommendedName>
</protein>
<keyword evidence="4 7" id="KW-1133">Transmembrane helix</keyword>
<dbReference type="GO" id="GO:0034464">
    <property type="term" value="C:BBSome"/>
    <property type="evidence" value="ECO:0007669"/>
    <property type="project" value="InterPro"/>
</dbReference>
<dbReference type="EMBL" id="CAVLEF010000225">
    <property type="protein sequence ID" value="CAK1553466.1"/>
    <property type="molecule type" value="Genomic_DNA"/>
</dbReference>
<feature type="transmembrane region" description="Helical" evidence="7">
    <location>
        <begin position="148"/>
        <end position="167"/>
    </location>
</feature>
<evidence type="ECO:0000313" key="8">
    <source>
        <dbReference type="EMBL" id="CAK1553466.1"/>
    </source>
</evidence>
<dbReference type="AlphaFoldDB" id="A0AAV1JVV6"/>
<comment type="caution">
    <text evidence="8">The sequence shown here is derived from an EMBL/GenBank/DDBJ whole genome shotgun (WGS) entry which is preliminary data.</text>
</comment>
<evidence type="ECO:0000256" key="2">
    <source>
        <dbReference type="ARBA" id="ARBA00010487"/>
    </source>
</evidence>
<feature type="transmembrane region" description="Helical" evidence="7">
    <location>
        <begin position="556"/>
        <end position="575"/>
    </location>
</feature>
<comment type="subcellular location">
    <subcellularLocation>
        <location evidence="1">Membrane</location>
        <topology evidence="1">Multi-pass membrane protein</topology>
    </subcellularLocation>
</comment>